<sequence length="136" mass="15552">MPSAPTMRSRRGDNPPPRPLFTDVHEYRFRACRQEIVTASMSGYSDRIDPAQKLENEQWRLRWLRRLRALRLFSAMTVEEAEESVRRLEQGTGSRSKDVSRGKPIPKEPTPAKAAGSTNSRPKATGRKSSKRRSSR</sequence>
<feature type="compositionally biased region" description="Basic and acidic residues" evidence="1">
    <location>
        <begin position="83"/>
        <end position="101"/>
    </location>
</feature>
<feature type="compositionally biased region" description="Basic residues" evidence="1">
    <location>
        <begin position="124"/>
        <end position="136"/>
    </location>
</feature>
<protein>
    <submittedName>
        <fullName evidence="2">Uncharacterized protein</fullName>
    </submittedName>
</protein>
<reference evidence="2 3" key="1">
    <citation type="journal article" date="2012" name="ISME J.">
        <title>Nitrification expanded: discovery, physiology and genomics of a nitrite-oxidizing bacterium from the phylum Chloroflexi.</title>
        <authorList>
            <person name="Sorokin D.Y."/>
            <person name="Lucker S."/>
            <person name="Vejmelkova D."/>
            <person name="Kostrikina N.A."/>
            <person name="Kleerebezem R."/>
            <person name="Rijpstra W.I."/>
            <person name="Damste J.S."/>
            <person name="Le Paslier D."/>
            <person name="Muyzer G."/>
            <person name="Wagner M."/>
            <person name="van Loosdrecht M.C."/>
            <person name="Daims H."/>
        </authorList>
    </citation>
    <scope>NUCLEOTIDE SEQUENCE [LARGE SCALE GENOMIC DNA]</scope>
    <source>
        <strain evidence="3">none</strain>
    </source>
</reference>
<dbReference type="Proteomes" id="UP000004221">
    <property type="component" value="Unassembled WGS sequence"/>
</dbReference>
<dbReference type="AlphaFoldDB" id="I4EHD3"/>
<evidence type="ECO:0000256" key="1">
    <source>
        <dbReference type="SAM" id="MobiDB-lite"/>
    </source>
</evidence>
<proteinExistence type="predicted"/>
<comment type="caution">
    <text evidence="2">The sequence shown here is derived from an EMBL/GenBank/DDBJ whole genome shotgun (WGS) entry which is preliminary data.</text>
</comment>
<evidence type="ECO:0000313" key="3">
    <source>
        <dbReference type="Proteomes" id="UP000004221"/>
    </source>
</evidence>
<feature type="region of interest" description="Disordered" evidence="1">
    <location>
        <begin position="1"/>
        <end position="21"/>
    </location>
</feature>
<dbReference type="EMBL" id="CAGS01000232">
    <property type="protein sequence ID" value="CCF84095.1"/>
    <property type="molecule type" value="Genomic_DNA"/>
</dbReference>
<keyword evidence="3" id="KW-1185">Reference proteome</keyword>
<organism evidence="2 3">
    <name type="scientific">Nitrolancea hollandica Lb</name>
    <dbReference type="NCBI Taxonomy" id="1129897"/>
    <lineage>
        <taxon>Bacteria</taxon>
        <taxon>Pseudomonadati</taxon>
        <taxon>Thermomicrobiota</taxon>
        <taxon>Thermomicrobia</taxon>
        <taxon>Sphaerobacterales</taxon>
        <taxon>Sphaerobacterineae</taxon>
        <taxon>Sphaerobacteraceae</taxon>
        <taxon>Nitrolancea</taxon>
    </lineage>
</organism>
<name>I4EHD3_9BACT</name>
<gene>
    <name evidence="2" type="ORF">NITHO_3070021</name>
</gene>
<evidence type="ECO:0000313" key="2">
    <source>
        <dbReference type="EMBL" id="CCF84095.1"/>
    </source>
</evidence>
<feature type="region of interest" description="Disordered" evidence="1">
    <location>
        <begin position="80"/>
        <end position="136"/>
    </location>
</feature>
<accession>I4EHD3</accession>